<keyword evidence="2" id="KW-1133">Transmembrane helix</keyword>
<dbReference type="SUPFAM" id="SSF46565">
    <property type="entry name" value="Chaperone J-domain"/>
    <property type="match status" value="1"/>
</dbReference>
<feature type="domain" description="J" evidence="3">
    <location>
        <begin position="117"/>
        <end position="169"/>
    </location>
</feature>
<feature type="transmembrane region" description="Helical" evidence="2">
    <location>
        <begin position="40"/>
        <end position="59"/>
    </location>
</feature>
<evidence type="ECO:0000256" key="2">
    <source>
        <dbReference type="SAM" id="Phobius"/>
    </source>
</evidence>
<evidence type="ECO:0000256" key="1">
    <source>
        <dbReference type="SAM" id="MobiDB-lite"/>
    </source>
</evidence>
<accession>A0A663AD80</accession>
<dbReference type="CDD" id="cd06257">
    <property type="entry name" value="DnaJ"/>
    <property type="match status" value="1"/>
</dbReference>
<reference evidence="4 5" key="1">
    <citation type="submission" date="2019-07" db="EMBL/GenBank/DDBJ databases">
        <title>Genomic Encyclopedia of Archaeal and Bacterial Type Strains, Phase II (KMG-II): from individual species to whole genera.</title>
        <authorList>
            <person name="Goeker M."/>
        </authorList>
    </citation>
    <scope>NUCLEOTIDE SEQUENCE [LARGE SCALE GENOMIC DNA]</scope>
    <source>
        <strain evidence="4 5">DSM 3754</strain>
    </source>
</reference>
<dbReference type="InterPro" id="IPR001623">
    <property type="entry name" value="DnaJ_domain"/>
</dbReference>
<dbReference type="InterPro" id="IPR036869">
    <property type="entry name" value="J_dom_sf"/>
</dbReference>
<keyword evidence="2" id="KW-0812">Transmembrane</keyword>
<protein>
    <submittedName>
        <fullName evidence="4">DnaJ domain-containing protein</fullName>
    </submittedName>
</protein>
<dbReference type="Pfam" id="PF00226">
    <property type="entry name" value="DnaJ"/>
    <property type="match status" value="1"/>
</dbReference>
<feature type="transmembrane region" description="Helical" evidence="2">
    <location>
        <begin position="15"/>
        <end position="34"/>
    </location>
</feature>
<dbReference type="Gene3D" id="1.10.287.110">
    <property type="entry name" value="DnaJ domain"/>
    <property type="match status" value="1"/>
</dbReference>
<comment type="caution">
    <text evidence="4">The sequence shown here is derived from an EMBL/GenBank/DDBJ whole genome shotgun (WGS) entry which is preliminary data.</text>
</comment>
<organism evidence="4 5">
    <name type="scientific">Halobacterium salinarum (strain ATCC 33171 / DSM 3754 / JCM 8978 / NBRC 102687 / NCIMB 764 / 91-R6)</name>
    <dbReference type="NCBI Taxonomy" id="2597657"/>
    <lineage>
        <taxon>Archaea</taxon>
        <taxon>Methanobacteriati</taxon>
        <taxon>Methanobacteriota</taxon>
        <taxon>Stenosarchaea group</taxon>
        <taxon>Halobacteria</taxon>
        <taxon>Halobacteriales</taxon>
        <taxon>Halobacteriaceae</taxon>
        <taxon>Halobacterium</taxon>
    </lineage>
</organism>
<proteinExistence type="predicted"/>
<feature type="region of interest" description="Disordered" evidence="1">
    <location>
        <begin position="68"/>
        <end position="127"/>
    </location>
</feature>
<feature type="compositionally biased region" description="Basic residues" evidence="1">
    <location>
        <begin position="68"/>
        <end position="82"/>
    </location>
</feature>
<dbReference type="SMART" id="SM00271">
    <property type="entry name" value="DnaJ"/>
    <property type="match status" value="1"/>
</dbReference>
<dbReference type="PROSITE" id="PS50076">
    <property type="entry name" value="DNAJ_2"/>
    <property type="match status" value="1"/>
</dbReference>
<dbReference type="PANTHER" id="PTHR24074">
    <property type="entry name" value="CO-CHAPERONE PROTEIN DJLA"/>
    <property type="match status" value="1"/>
</dbReference>
<evidence type="ECO:0000259" key="3">
    <source>
        <dbReference type="PROSITE" id="PS50076"/>
    </source>
</evidence>
<feature type="compositionally biased region" description="Basic and acidic residues" evidence="1">
    <location>
        <begin position="92"/>
        <end position="123"/>
    </location>
</feature>
<evidence type="ECO:0000313" key="4">
    <source>
        <dbReference type="EMBL" id="TYO81654.1"/>
    </source>
</evidence>
<keyword evidence="2" id="KW-0472">Membrane</keyword>
<gene>
    <name evidence="4" type="ORF">APQ99_00161</name>
</gene>
<dbReference type="InterPro" id="IPR050817">
    <property type="entry name" value="DjlA_DnaK_co-chaperone"/>
</dbReference>
<dbReference type="Proteomes" id="UP000323075">
    <property type="component" value="Unassembled WGS sequence"/>
</dbReference>
<dbReference type="EMBL" id="VRYN01000001">
    <property type="protein sequence ID" value="TYO81654.1"/>
    <property type="molecule type" value="Genomic_DNA"/>
</dbReference>
<sequence>MVDCVRPGVRPNRSLVWGLAVVFGVCSVVFGVLAVLYSPVALSVAVPFGGVAGLFYYHASGRLRRRTFRRQAGRARSARRGRTAGTGPRGGRSRDRQQSRGNREFTDGVADDQPRRSDYRVLDLEPGADEEAVTAAYREKAQELHPDRGGDTEAFARVNEAYERLQGDA</sequence>
<evidence type="ECO:0000313" key="5">
    <source>
        <dbReference type="Proteomes" id="UP000323075"/>
    </source>
</evidence>
<dbReference type="AlphaFoldDB" id="A0A663AD80"/>
<name>A0A663AD80_HALS9</name>